<accession>A0A5J4UIE2</accession>
<evidence type="ECO:0000313" key="2">
    <source>
        <dbReference type="Proteomes" id="UP000324800"/>
    </source>
</evidence>
<gene>
    <name evidence="1" type="ORF">EZS28_034673</name>
</gene>
<name>A0A5J4UIE2_9EUKA</name>
<protein>
    <submittedName>
        <fullName evidence="1">Uncharacterized protein</fullName>
    </submittedName>
</protein>
<reference evidence="1 2" key="1">
    <citation type="submission" date="2019-03" db="EMBL/GenBank/DDBJ databases">
        <title>Single cell metagenomics reveals metabolic interactions within the superorganism composed of flagellate Streblomastix strix and complex community of Bacteroidetes bacteria on its surface.</title>
        <authorList>
            <person name="Treitli S.C."/>
            <person name="Kolisko M."/>
            <person name="Husnik F."/>
            <person name="Keeling P."/>
            <person name="Hampl V."/>
        </authorList>
    </citation>
    <scope>NUCLEOTIDE SEQUENCE [LARGE SCALE GENOMIC DNA]</scope>
    <source>
        <strain evidence="1">ST1C</strain>
    </source>
</reference>
<dbReference type="EMBL" id="SNRW01016000">
    <property type="protein sequence ID" value="KAA6369801.1"/>
    <property type="molecule type" value="Genomic_DNA"/>
</dbReference>
<comment type="caution">
    <text evidence="1">The sequence shown here is derived from an EMBL/GenBank/DDBJ whole genome shotgun (WGS) entry which is preliminary data.</text>
</comment>
<proteinExistence type="predicted"/>
<evidence type="ECO:0000313" key="1">
    <source>
        <dbReference type="EMBL" id="KAA6369801.1"/>
    </source>
</evidence>
<dbReference type="Proteomes" id="UP000324800">
    <property type="component" value="Unassembled WGS sequence"/>
</dbReference>
<organism evidence="1 2">
    <name type="scientific">Streblomastix strix</name>
    <dbReference type="NCBI Taxonomy" id="222440"/>
    <lineage>
        <taxon>Eukaryota</taxon>
        <taxon>Metamonada</taxon>
        <taxon>Preaxostyla</taxon>
        <taxon>Oxymonadida</taxon>
        <taxon>Streblomastigidae</taxon>
        <taxon>Streblomastix</taxon>
    </lineage>
</organism>
<dbReference type="AlphaFoldDB" id="A0A5J4UIE2"/>
<sequence>MTVYIDEKLLEAAGLMDFPELYAYIKERDSQPPVGVAPPVPVDKQTLYEQVKIKADTLENTYEVFVPPELNMPAKIDY</sequence>